<organism evidence="1 2">
    <name type="scientific">Bradyrhizobium japonicum</name>
    <dbReference type="NCBI Taxonomy" id="375"/>
    <lineage>
        <taxon>Bacteria</taxon>
        <taxon>Pseudomonadati</taxon>
        <taxon>Pseudomonadota</taxon>
        <taxon>Alphaproteobacteria</taxon>
        <taxon>Hyphomicrobiales</taxon>
        <taxon>Nitrobacteraceae</taxon>
        <taxon>Bradyrhizobium</taxon>
    </lineage>
</organism>
<gene>
    <name evidence="1" type="ORF">ABIF63_002155</name>
</gene>
<comment type="caution">
    <text evidence="1">The sequence shown here is derived from an EMBL/GenBank/DDBJ whole genome shotgun (WGS) entry which is preliminary data.</text>
</comment>
<accession>A0ABV2RM82</accession>
<proteinExistence type="predicted"/>
<sequence length="61" mass="6775">MPKYRVLVTKDAACLPTARSHQRNYPVLSVSPTRRPASMFVSTWTAGPIRALNKTASTRSE</sequence>
<reference evidence="1 2" key="1">
    <citation type="submission" date="2024-06" db="EMBL/GenBank/DDBJ databases">
        <title>Genomic Encyclopedia of Type Strains, Phase V (KMG-V): Genome sequencing to study the core and pangenomes of soil and plant-associated prokaryotes.</title>
        <authorList>
            <person name="Whitman W."/>
        </authorList>
    </citation>
    <scope>NUCLEOTIDE SEQUENCE [LARGE SCALE GENOMIC DNA]</scope>
    <source>
        <strain evidence="1 2">USDA 160</strain>
    </source>
</reference>
<dbReference type="EMBL" id="JBEPTQ010000002">
    <property type="protein sequence ID" value="MET4718049.1"/>
    <property type="molecule type" value="Genomic_DNA"/>
</dbReference>
<evidence type="ECO:0000313" key="2">
    <source>
        <dbReference type="Proteomes" id="UP001549291"/>
    </source>
</evidence>
<protein>
    <submittedName>
        <fullName evidence="1">Uncharacterized protein</fullName>
    </submittedName>
</protein>
<dbReference type="Proteomes" id="UP001549291">
    <property type="component" value="Unassembled WGS sequence"/>
</dbReference>
<evidence type="ECO:0000313" key="1">
    <source>
        <dbReference type="EMBL" id="MET4718049.1"/>
    </source>
</evidence>
<keyword evidence="2" id="KW-1185">Reference proteome</keyword>
<name>A0ABV2RM82_BRAJP</name>